<keyword evidence="1" id="KW-0175">Coiled coil</keyword>
<sequence>MAADENDFMAALARLEAGRPTNRALIQRAARGRLKINIVSVAIEAGHSRTLIGHAGCRFPAARTAILASMARVKKSPAGRVTALDAIKALRETNGELEAENRLLATKLVEAMGVVTKLRERHQIELRRLEGRLRNQSAVDGAARA</sequence>
<evidence type="ECO:0000313" key="3">
    <source>
        <dbReference type="Proteomes" id="UP000289708"/>
    </source>
</evidence>
<name>A0A4Q0MDL2_9HYPH</name>
<comment type="caution">
    <text evidence="2">The sequence shown here is derived from an EMBL/GenBank/DDBJ whole genome shotgun (WGS) entry which is preliminary data.</text>
</comment>
<dbReference type="EMBL" id="RYFI01000015">
    <property type="protein sequence ID" value="RXF71480.1"/>
    <property type="molecule type" value="Genomic_DNA"/>
</dbReference>
<organism evidence="2 3">
    <name type="scientific">Hansschlegelia zhihuaiae</name>
    <dbReference type="NCBI Taxonomy" id="405005"/>
    <lineage>
        <taxon>Bacteria</taxon>
        <taxon>Pseudomonadati</taxon>
        <taxon>Pseudomonadota</taxon>
        <taxon>Alphaproteobacteria</taxon>
        <taxon>Hyphomicrobiales</taxon>
        <taxon>Methylopilaceae</taxon>
        <taxon>Hansschlegelia</taxon>
    </lineage>
</organism>
<reference evidence="2 3" key="1">
    <citation type="submission" date="2018-12" db="EMBL/GenBank/DDBJ databases">
        <title>bacterium Hansschlegelia zhihuaiae S113.</title>
        <authorList>
            <person name="He J."/>
        </authorList>
    </citation>
    <scope>NUCLEOTIDE SEQUENCE [LARGE SCALE GENOMIC DNA]</scope>
    <source>
        <strain evidence="2 3">S 113</strain>
    </source>
</reference>
<dbReference type="RefSeq" id="WP_128778376.1">
    <property type="nucleotide sequence ID" value="NZ_RYFI01000015.1"/>
</dbReference>
<keyword evidence="3" id="KW-1185">Reference proteome</keyword>
<dbReference type="AlphaFoldDB" id="A0A4Q0MDL2"/>
<evidence type="ECO:0000313" key="2">
    <source>
        <dbReference type="EMBL" id="RXF71480.1"/>
    </source>
</evidence>
<feature type="coiled-coil region" evidence="1">
    <location>
        <begin position="80"/>
        <end position="139"/>
    </location>
</feature>
<protein>
    <submittedName>
        <fullName evidence="2">Uncharacterized protein</fullName>
    </submittedName>
</protein>
<proteinExistence type="predicted"/>
<dbReference type="OrthoDB" id="5956787at2"/>
<gene>
    <name evidence="2" type="ORF">EK403_15535</name>
</gene>
<dbReference type="Proteomes" id="UP000289708">
    <property type="component" value="Unassembled WGS sequence"/>
</dbReference>
<evidence type="ECO:0000256" key="1">
    <source>
        <dbReference type="SAM" id="Coils"/>
    </source>
</evidence>
<accession>A0A4Q0MDL2</accession>